<dbReference type="AlphaFoldDB" id="A0A9Q1HCA7"/>
<protein>
    <submittedName>
        <fullName evidence="1">Uncharacterized protein</fullName>
    </submittedName>
</protein>
<organism evidence="1 2">
    <name type="scientific">Holothuria leucospilota</name>
    <name type="common">Black long sea cucumber</name>
    <name type="synonym">Mertensiothuria leucospilota</name>
    <dbReference type="NCBI Taxonomy" id="206669"/>
    <lineage>
        <taxon>Eukaryota</taxon>
        <taxon>Metazoa</taxon>
        <taxon>Echinodermata</taxon>
        <taxon>Eleutherozoa</taxon>
        <taxon>Echinozoa</taxon>
        <taxon>Holothuroidea</taxon>
        <taxon>Aspidochirotacea</taxon>
        <taxon>Aspidochirotida</taxon>
        <taxon>Holothuriidae</taxon>
        <taxon>Holothuria</taxon>
    </lineage>
</organism>
<accession>A0A9Q1HCA7</accession>
<evidence type="ECO:0000313" key="1">
    <source>
        <dbReference type="EMBL" id="KAJ8040784.1"/>
    </source>
</evidence>
<proteinExistence type="predicted"/>
<comment type="caution">
    <text evidence="1">The sequence shown here is derived from an EMBL/GenBank/DDBJ whole genome shotgun (WGS) entry which is preliminary data.</text>
</comment>
<keyword evidence="2" id="KW-1185">Reference proteome</keyword>
<name>A0A9Q1HCA7_HOLLE</name>
<evidence type="ECO:0000313" key="2">
    <source>
        <dbReference type="Proteomes" id="UP001152320"/>
    </source>
</evidence>
<dbReference type="EMBL" id="JAIZAY010000006">
    <property type="protein sequence ID" value="KAJ8040784.1"/>
    <property type="molecule type" value="Genomic_DNA"/>
</dbReference>
<reference evidence="1" key="1">
    <citation type="submission" date="2021-10" db="EMBL/GenBank/DDBJ databases">
        <title>Tropical sea cucumber genome reveals ecological adaptation and Cuvierian tubules defense mechanism.</title>
        <authorList>
            <person name="Chen T."/>
        </authorList>
    </citation>
    <scope>NUCLEOTIDE SEQUENCE</scope>
    <source>
        <strain evidence="1">Nanhai2018</strain>
        <tissue evidence="1">Muscle</tissue>
    </source>
</reference>
<sequence length="93" mass="10305">MVEVGNAELVMQARNLPTTNLRASVIKAVGVCMQGSDTLHVEVRPGGFGLDAWVLDGTEWEMVDFQTNAMQPYTGKTKNQTIVFDLHKKVLQK</sequence>
<dbReference type="Proteomes" id="UP001152320">
    <property type="component" value="Chromosome 6"/>
</dbReference>
<gene>
    <name evidence="1" type="ORF">HOLleu_15182</name>
</gene>